<protein>
    <submittedName>
        <fullName evidence="1">Uncharacterized protein</fullName>
    </submittedName>
</protein>
<organism evidence="1 2">
    <name type="scientific">Adhaeribacter aerolatus</name>
    <dbReference type="NCBI Taxonomy" id="670289"/>
    <lineage>
        <taxon>Bacteria</taxon>
        <taxon>Pseudomonadati</taxon>
        <taxon>Bacteroidota</taxon>
        <taxon>Cytophagia</taxon>
        <taxon>Cytophagales</taxon>
        <taxon>Hymenobacteraceae</taxon>
        <taxon>Adhaeribacter</taxon>
    </lineage>
</organism>
<evidence type="ECO:0000313" key="2">
    <source>
        <dbReference type="Proteomes" id="UP000321532"/>
    </source>
</evidence>
<gene>
    <name evidence="1" type="ORF">AAE02nite_25070</name>
</gene>
<proteinExistence type="predicted"/>
<dbReference type="EMBL" id="BJYS01000018">
    <property type="protein sequence ID" value="GEO04843.1"/>
    <property type="molecule type" value="Genomic_DNA"/>
</dbReference>
<reference evidence="1 2" key="1">
    <citation type="submission" date="2019-07" db="EMBL/GenBank/DDBJ databases">
        <title>Whole genome shotgun sequence of Adhaeribacter aerolatus NBRC 106133.</title>
        <authorList>
            <person name="Hosoyama A."/>
            <person name="Uohara A."/>
            <person name="Ohji S."/>
            <person name="Ichikawa N."/>
        </authorList>
    </citation>
    <scope>NUCLEOTIDE SEQUENCE [LARGE SCALE GENOMIC DNA]</scope>
    <source>
        <strain evidence="1 2">NBRC 106133</strain>
    </source>
</reference>
<accession>A0A512AYP4</accession>
<name>A0A512AYP4_9BACT</name>
<dbReference type="AlphaFoldDB" id="A0A512AYP4"/>
<comment type="caution">
    <text evidence="1">The sequence shown here is derived from an EMBL/GenBank/DDBJ whole genome shotgun (WGS) entry which is preliminary data.</text>
</comment>
<evidence type="ECO:0000313" key="1">
    <source>
        <dbReference type="EMBL" id="GEO04843.1"/>
    </source>
</evidence>
<sequence length="83" mass="9696">MAGLLDIIFTNTDTKNLTREEVLAHLHYLDEIITPAMPIPQQVKYYGYKIRLGRKLLELDIARVNTLIYKTGCYQTGYRQQHL</sequence>
<dbReference type="RefSeq" id="WP_146898107.1">
    <property type="nucleotide sequence ID" value="NZ_BJYS01000018.1"/>
</dbReference>
<keyword evidence="2" id="KW-1185">Reference proteome</keyword>
<dbReference type="Proteomes" id="UP000321532">
    <property type="component" value="Unassembled WGS sequence"/>
</dbReference>
<dbReference type="OrthoDB" id="897431at2"/>